<proteinExistence type="predicted"/>
<feature type="transmembrane region" description="Helical" evidence="2">
    <location>
        <begin position="215"/>
        <end position="241"/>
    </location>
</feature>
<keyword evidence="2" id="KW-0472">Membrane</keyword>
<protein>
    <submittedName>
        <fullName evidence="4">MARVEL domain-containing protein</fullName>
    </submittedName>
</protein>
<keyword evidence="2" id="KW-1133">Transmembrane helix</keyword>
<feature type="transmembrane region" description="Helical" evidence="2">
    <location>
        <begin position="175"/>
        <end position="195"/>
    </location>
</feature>
<organism evidence="3 4">
    <name type="scientific">Syphacia muris</name>
    <dbReference type="NCBI Taxonomy" id="451379"/>
    <lineage>
        <taxon>Eukaryota</taxon>
        <taxon>Metazoa</taxon>
        <taxon>Ecdysozoa</taxon>
        <taxon>Nematoda</taxon>
        <taxon>Chromadorea</taxon>
        <taxon>Rhabditida</taxon>
        <taxon>Spirurina</taxon>
        <taxon>Oxyuridomorpha</taxon>
        <taxon>Oxyuroidea</taxon>
        <taxon>Oxyuridae</taxon>
        <taxon>Syphacia</taxon>
    </lineage>
</organism>
<evidence type="ECO:0000256" key="2">
    <source>
        <dbReference type="SAM" id="Phobius"/>
    </source>
</evidence>
<evidence type="ECO:0000256" key="1">
    <source>
        <dbReference type="SAM" id="MobiDB-lite"/>
    </source>
</evidence>
<evidence type="ECO:0000313" key="4">
    <source>
        <dbReference type="WBParaSite" id="SMUV_0000106801-mRNA-1"/>
    </source>
</evidence>
<keyword evidence="3" id="KW-1185">Reference proteome</keyword>
<dbReference type="Proteomes" id="UP000046393">
    <property type="component" value="Unplaced"/>
</dbReference>
<feature type="compositionally biased region" description="Polar residues" evidence="1">
    <location>
        <begin position="1"/>
        <end position="14"/>
    </location>
</feature>
<feature type="transmembrane region" description="Helical" evidence="2">
    <location>
        <begin position="98"/>
        <end position="119"/>
    </location>
</feature>
<accession>A0A0N5AAA0</accession>
<reference evidence="4" key="1">
    <citation type="submission" date="2017-02" db="UniProtKB">
        <authorList>
            <consortium name="WormBaseParasite"/>
        </authorList>
    </citation>
    <scope>IDENTIFICATION</scope>
</reference>
<dbReference type="AlphaFoldDB" id="A0A0N5AAA0"/>
<evidence type="ECO:0000313" key="3">
    <source>
        <dbReference type="Proteomes" id="UP000046393"/>
    </source>
</evidence>
<keyword evidence="2" id="KW-0812">Transmembrane</keyword>
<name>A0A0N5AAA0_9BILA</name>
<feature type="region of interest" description="Disordered" evidence="1">
    <location>
        <begin position="1"/>
        <end position="31"/>
    </location>
</feature>
<feature type="transmembrane region" description="Helical" evidence="2">
    <location>
        <begin position="139"/>
        <end position="163"/>
    </location>
</feature>
<dbReference type="WBParaSite" id="SMUV_0000106801-mRNA-1">
    <property type="protein sequence ID" value="SMUV_0000106801-mRNA-1"/>
    <property type="gene ID" value="SMUV_0000106801"/>
</dbReference>
<sequence length="245" mass="27685">MFRSYSGPTKNSRNLPLYRKKKEPNGPASMGRSYYYGSEGNGLGTGSAYPATVAFNENTVPTLRRIRPYYSPSYTTYPPSIMHPSRKHSKSQESKYPLTLRIIVKAAELCLGAAILGLVLGPMRHYSFHDFVTMTKTEWQGFVVGIVSCFSALALFLLLTSCIAYRQLFWKKIDYFVSIVGLFCYLLTGFVEAYFAACYPPNGAKINLVCHRAEWIIATVCLLSIFYISSIKNTVTVLLLFRKFY</sequence>